<dbReference type="EMBL" id="JAZHXI010000005">
    <property type="protein sequence ID" value="KAL2071780.1"/>
    <property type="molecule type" value="Genomic_DNA"/>
</dbReference>
<dbReference type="PANTHER" id="PTHR33112:SF1">
    <property type="entry name" value="HETEROKARYON INCOMPATIBILITY DOMAIN-CONTAINING PROTEIN"/>
    <property type="match status" value="1"/>
</dbReference>
<evidence type="ECO:0000313" key="3">
    <source>
        <dbReference type="Proteomes" id="UP001595075"/>
    </source>
</evidence>
<gene>
    <name evidence="2" type="ORF">VTL71DRAFT_13015</name>
</gene>
<evidence type="ECO:0000259" key="1">
    <source>
        <dbReference type="Pfam" id="PF06985"/>
    </source>
</evidence>
<sequence length="582" mass="67091">MSFADWNLWKTPRLLYSCYVPCFVLQWHEGLNVQSVAIITQSTPLSPVQPTKAAQIDYRAIRHWLKICHELHVGRCDSARTEVPNLQVIDCENRAIVPASDHTYLTLSYLWGDVKDDSLFSEQLPESMPQTIEDALSVTLQLGFRYLWIDRYCINQQDKAETYTQLQSMGSIYRNSYLTIIATEGHNPSYGLPGVGRRHRQPFAEAKYDNQYFRSIPNPEAVVAYSKWNVRGWTYQEGILTRRRLVFTNEQVYFECHGMCCYESLNLPYQEMHSSVDHRLEPKYFQTSQRGTLDKLGVFAVGHGSKQTDIYAHIDEFSNRHLSYSSDRLKAFLGILEAFRIEYGVRHLWGIPILPDPQTRVLSVESFVLGLIWGARGFQTTAIPNLPTWSWVGWSGIIRYSSRFHDISNVSLVHVQLELLTGDKIHWDTYMDGYSSIDSAKLSRFLHISAWCVPLSSVSCAPSHWYEQWTCTAAMDDGSSLELKADFLTEEHSSQCYALMIKETSDSWFLLIVDKINEYEWRRVGSILVTSSGHGDFILIEAGKDVADSETYKPKNPQIQTRFRGQWWRHFAGLEKMTFRIG</sequence>
<reference evidence="2 3" key="1">
    <citation type="journal article" date="2024" name="Commun. Biol.">
        <title>Comparative genomic analysis of thermophilic fungi reveals convergent evolutionary adaptations and gene losses.</title>
        <authorList>
            <person name="Steindorff A.S."/>
            <person name="Aguilar-Pontes M.V."/>
            <person name="Robinson A.J."/>
            <person name="Andreopoulos B."/>
            <person name="LaButti K."/>
            <person name="Kuo A."/>
            <person name="Mondo S."/>
            <person name="Riley R."/>
            <person name="Otillar R."/>
            <person name="Haridas S."/>
            <person name="Lipzen A."/>
            <person name="Grimwood J."/>
            <person name="Schmutz J."/>
            <person name="Clum A."/>
            <person name="Reid I.D."/>
            <person name="Moisan M.C."/>
            <person name="Butler G."/>
            <person name="Nguyen T.T.M."/>
            <person name="Dewar K."/>
            <person name="Conant G."/>
            <person name="Drula E."/>
            <person name="Henrissat B."/>
            <person name="Hansel C."/>
            <person name="Singer S."/>
            <person name="Hutchinson M.I."/>
            <person name="de Vries R.P."/>
            <person name="Natvig D.O."/>
            <person name="Powell A.J."/>
            <person name="Tsang A."/>
            <person name="Grigoriev I.V."/>
        </authorList>
    </citation>
    <scope>NUCLEOTIDE SEQUENCE [LARGE SCALE GENOMIC DNA]</scope>
    <source>
        <strain evidence="2 3">CBS 494.80</strain>
    </source>
</reference>
<accession>A0ABR4CP78</accession>
<protein>
    <recommendedName>
        <fullName evidence="1">Heterokaryon incompatibility domain-containing protein</fullName>
    </recommendedName>
</protein>
<evidence type="ECO:0000313" key="2">
    <source>
        <dbReference type="EMBL" id="KAL2071780.1"/>
    </source>
</evidence>
<name>A0ABR4CP78_9HELO</name>
<dbReference type="InterPro" id="IPR010730">
    <property type="entry name" value="HET"/>
</dbReference>
<keyword evidence="3" id="KW-1185">Reference proteome</keyword>
<dbReference type="Proteomes" id="UP001595075">
    <property type="component" value="Unassembled WGS sequence"/>
</dbReference>
<feature type="domain" description="Heterokaryon incompatibility" evidence="1">
    <location>
        <begin position="104"/>
        <end position="237"/>
    </location>
</feature>
<comment type="caution">
    <text evidence="2">The sequence shown here is derived from an EMBL/GenBank/DDBJ whole genome shotgun (WGS) entry which is preliminary data.</text>
</comment>
<proteinExistence type="predicted"/>
<organism evidence="2 3">
    <name type="scientific">Oculimacula yallundae</name>
    <dbReference type="NCBI Taxonomy" id="86028"/>
    <lineage>
        <taxon>Eukaryota</taxon>
        <taxon>Fungi</taxon>
        <taxon>Dikarya</taxon>
        <taxon>Ascomycota</taxon>
        <taxon>Pezizomycotina</taxon>
        <taxon>Leotiomycetes</taxon>
        <taxon>Helotiales</taxon>
        <taxon>Ploettnerulaceae</taxon>
        <taxon>Oculimacula</taxon>
    </lineage>
</organism>
<dbReference type="Pfam" id="PF06985">
    <property type="entry name" value="HET"/>
    <property type="match status" value="1"/>
</dbReference>
<dbReference type="PANTHER" id="PTHR33112">
    <property type="entry name" value="DOMAIN PROTEIN, PUTATIVE-RELATED"/>
    <property type="match status" value="1"/>
</dbReference>